<evidence type="ECO:0000256" key="2">
    <source>
        <dbReference type="ARBA" id="ARBA00022679"/>
    </source>
</evidence>
<reference evidence="7 8" key="1">
    <citation type="journal article" date="2008" name="Nature">
        <title>The genome of the choanoflagellate Monosiga brevicollis and the origin of metazoans.</title>
        <authorList>
            <consortium name="JGI Sequencing"/>
            <person name="King N."/>
            <person name="Westbrook M.J."/>
            <person name="Young S.L."/>
            <person name="Kuo A."/>
            <person name="Abedin M."/>
            <person name="Chapman J."/>
            <person name="Fairclough S."/>
            <person name="Hellsten U."/>
            <person name="Isogai Y."/>
            <person name="Letunic I."/>
            <person name="Marr M."/>
            <person name="Pincus D."/>
            <person name="Putnam N."/>
            <person name="Rokas A."/>
            <person name="Wright K.J."/>
            <person name="Zuzow R."/>
            <person name="Dirks W."/>
            <person name="Good M."/>
            <person name="Goodstein D."/>
            <person name="Lemons D."/>
            <person name="Li W."/>
            <person name="Lyons J.B."/>
            <person name="Morris A."/>
            <person name="Nichols S."/>
            <person name="Richter D.J."/>
            <person name="Salamov A."/>
            <person name="Bork P."/>
            <person name="Lim W.A."/>
            <person name="Manning G."/>
            <person name="Miller W.T."/>
            <person name="McGinnis W."/>
            <person name="Shapiro H."/>
            <person name="Tjian R."/>
            <person name="Grigoriev I.V."/>
            <person name="Rokhsar D."/>
        </authorList>
    </citation>
    <scope>NUCLEOTIDE SEQUENCE [LARGE SCALE GENOMIC DNA]</scope>
    <source>
        <strain evidence="8">MX1 / ATCC 50154</strain>
    </source>
</reference>
<dbReference type="KEGG" id="mbr:MONBRDRAFT_21902"/>
<dbReference type="InterPro" id="IPR011009">
    <property type="entry name" value="Kinase-like_dom_sf"/>
</dbReference>
<evidence type="ECO:0000259" key="6">
    <source>
        <dbReference type="PROSITE" id="PS50011"/>
    </source>
</evidence>
<dbReference type="InParanoid" id="A9UNY5"/>
<dbReference type="PANTHER" id="PTHR24058">
    <property type="entry name" value="DUAL SPECIFICITY PROTEIN KINASE"/>
    <property type="match status" value="1"/>
</dbReference>
<dbReference type="GO" id="GO:0005524">
    <property type="term" value="F:ATP binding"/>
    <property type="evidence" value="ECO:0007669"/>
    <property type="project" value="UniProtKB-KW"/>
</dbReference>
<dbReference type="OMA" id="MNIIHAD"/>
<evidence type="ECO:0000256" key="4">
    <source>
        <dbReference type="ARBA" id="ARBA00022777"/>
    </source>
</evidence>
<proteinExistence type="predicted"/>
<keyword evidence="5" id="KW-0067">ATP-binding</keyword>
<dbReference type="eggNOG" id="KOG0667">
    <property type="taxonomic scope" value="Eukaryota"/>
</dbReference>
<keyword evidence="1" id="KW-0723">Serine/threonine-protein kinase</keyword>
<evidence type="ECO:0000256" key="3">
    <source>
        <dbReference type="ARBA" id="ARBA00022741"/>
    </source>
</evidence>
<keyword evidence="3" id="KW-0547">Nucleotide-binding</keyword>
<dbReference type="GeneID" id="5888123"/>
<keyword evidence="8" id="KW-1185">Reference proteome</keyword>
<dbReference type="Proteomes" id="UP000001357">
    <property type="component" value="Unassembled WGS sequence"/>
</dbReference>
<dbReference type="InterPro" id="IPR050494">
    <property type="entry name" value="Ser_Thr_dual-spec_kinase"/>
</dbReference>
<evidence type="ECO:0000313" key="8">
    <source>
        <dbReference type="Proteomes" id="UP000001357"/>
    </source>
</evidence>
<protein>
    <recommendedName>
        <fullName evidence="6">Protein kinase domain-containing protein</fullName>
    </recommendedName>
</protein>
<dbReference type="Gene3D" id="1.10.510.10">
    <property type="entry name" value="Transferase(Phosphotransferase) domain 1"/>
    <property type="match status" value="1"/>
</dbReference>
<organism evidence="7 8">
    <name type="scientific">Monosiga brevicollis</name>
    <name type="common">Choanoflagellate</name>
    <dbReference type="NCBI Taxonomy" id="81824"/>
    <lineage>
        <taxon>Eukaryota</taxon>
        <taxon>Choanoflagellata</taxon>
        <taxon>Craspedida</taxon>
        <taxon>Salpingoecidae</taxon>
        <taxon>Monosiga</taxon>
    </lineage>
</organism>
<sequence>MTAGLQGLYASISDRRKPDKTALVPTFMTDADGSFVARHPVPLFQGRYAFTRVLAKGGFATLVEVEDTFQSGIRRAIKVMHASYAEMGVQEYDIISRLNAADPAGSYAIGRCFGRFWAGQHLCVAFELLSSAPLHHCIDRASQTISARRESPVALRLKAVAKVAVQVLHALELLEILNILHADIKPDNILLCDDSAQRCAVKLMDFGNSFEATPEMVGMYVEQMHDLQSLQYRAPEVLFNTQFGLPADVWSLGCILAEVSCEGSPSSERWQGS</sequence>
<feature type="domain" description="Protein kinase" evidence="6">
    <location>
        <begin position="48"/>
        <end position="273"/>
    </location>
</feature>
<dbReference type="InterPro" id="IPR000719">
    <property type="entry name" value="Prot_kinase_dom"/>
</dbReference>
<dbReference type="SMART" id="SM00220">
    <property type="entry name" value="S_TKc"/>
    <property type="match status" value="1"/>
</dbReference>
<dbReference type="PROSITE" id="PS50011">
    <property type="entry name" value="PROTEIN_KINASE_DOM"/>
    <property type="match status" value="1"/>
</dbReference>
<gene>
    <name evidence="7" type="ORF">MONBRDRAFT_21902</name>
</gene>
<evidence type="ECO:0000313" key="7">
    <source>
        <dbReference type="EMBL" id="EDQ92781.1"/>
    </source>
</evidence>
<dbReference type="SUPFAM" id="SSF56112">
    <property type="entry name" value="Protein kinase-like (PK-like)"/>
    <property type="match status" value="1"/>
</dbReference>
<keyword evidence="2" id="KW-0808">Transferase</keyword>
<dbReference type="STRING" id="81824.A9UNY5"/>
<dbReference type="RefSeq" id="XP_001742543.1">
    <property type="nucleotide sequence ID" value="XM_001742491.1"/>
</dbReference>
<dbReference type="PANTHER" id="PTHR24058:SF130">
    <property type="entry name" value="SERINE_THREONINE PROTEIN KINASES-RELATED"/>
    <property type="match status" value="1"/>
</dbReference>
<dbReference type="EMBL" id="CH991543">
    <property type="protein sequence ID" value="EDQ92781.1"/>
    <property type="molecule type" value="Genomic_DNA"/>
</dbReference>
<dbReference type="AlphaFoldDB" id="A9UNY5"/>
<evidence type="ECO:0000256" key="1">
    <source>
        <dbReference type="ARBA" id="ARBA00022527"/>
    </source>
</evidence>
<dbReference type="Pfam" id="PF00069">
    <property type="entry name" value="Pkinase"/>
    <property type="match status" value="1"/>
</dbReference>
<dbReference type="GO" id="GO:0004674">
    <property type="term" value="F:protein serine/threonine kinase activity"/>
    <property type="evidence" value="ECO:0000318"/>
    <property type="project" value="GO_Central"/>
</dbReference>
<evidence type="ECO:0000256" key="5">
    <source>
        <dbReference type="ARBA" id="ARBA00022840"/>
    </source>
</evidence>
<dbReference type="InterPro" id="IPR008271">
    <property type="entry name" value="Ser/Thr_kinase_AS"/>
</dbReference>
<name>A9UNY5_MONBE</name>
<accession>A9UNY5</accession>
<keyword evidence="4" id="KW-0418">Kinase</keyword>
<dbReference type="PROSITE" id="PS00108">
    <property type="entry name" value="PROTEIN_KINASE_ST"/>
    <property type="match status" value="1"/>
</dbReference>